<gene>
    <name evidence="1" type="ORF">POCTA_138.1.T1230128</name>
</gene>
<keyword evidence="2" id="KW-1185">Reference proteome</keyword>
<comment type="caution">
    <text evidence="1">The sequence shown here is derived from an EMBL/GenBank/DDBJ whole genome shotgun (WGS) entry which is preliminary data.</text>
</comment>
<sequence length="167" mass="19750">MKRFFMKEAIYLIMQLFQDSYFLLILLKKKMLNHENQEIPQDTSEITSVQENYLNKTIYLIEMFKGLQDMIQEIKQPSTNVELIDAISPLFYNPELDQYQNHQASEHFNIGQNMKNSPTLQLNSIIETPSGRLYGCYCHSEQKKYYPTPQALGGHIRQYKKNMNKQN</sequence>
<evidence type="ECO:0000313" key="2">
    <source>
        <dbReference type="Proteomes" id="UP000683925"/>
    </source>
</evidence>
<dbReference type="AlphaFoldDB" id="A0A8S1XJV8"/>
<dbReference type="Proteomes" id="UP000683925">
    <property type="component" value="Unassembled WGS sequence"/>
</dbReference>
<name>A0A8S1XJV8_PAROT</name>
<proteinExistence type="predicted"/>
<organism evidence="1 2">
    <name type="scientific">Paramecium octaurelia</name>
    <dbReference type="NCBI Taxonomy" id="43137"/>
    <lineage>
        <taxon>Eukaryota</taxon>
        <taxon>Sar</taxon>
        <taxon>Alveolata</taxon>
        <taxon>Ciliophora</taxon>
        <taxon>Intramacronucleata</taxon>
        <taxon>Oligohymenophorea</taxon>
        <taxon>Peniculida</taxon>
        <taxon>Parameciidae</taxon>
        <taxon>Paramecium</taxon>
    </lineage>
</organism>
<accession>A0A8S1XJV8</accession>
<evidence type="ECO:0000313" key="1">
    <source>
        <dbReference type="EMBL" id="CAD8201068.1"/>
    </source>
</evidence>
<protein>
    <submittedName>
        <fullName evidence="1">Uncharacterized protein</fullName>
    </submittedName>
</protein>
<dbReference type="EMBL" id="CAJJDP010000123">
    <property type="protein sequence ID" value="CAD8201068.1"/>
    <property type="molecule type" value="Genomic_DNA"/>
</dbReference>
<reference evidence="1" key="1">
    <citation type="submission" date="2021-01" db="EMBL/GenBank/DDBJ databases">
        <authorList>
            <consortium name="Genoscope - CEA"/>
            <person name="William W."/>
        </authorList>
    </citation>
    <scope>NUCLEOTIDE SEQUENCE</scope>
</reference>